<feature type="chain" id="PRO_5013301735" description="Plexin-D1" evidence="20">
    <location>
        <begin position="39"/>
        <end position="1988"/>
    </location>
</feature>
<keyword evidence="15" id="KW-0966">Cell projection</keyword>
<evidence type="ECO:0000256" key="11">
    <source>
        <dbReference type="ARBA" id="ARBA00023136"/>
    </source>
</evidence>
<dbReference type="InterPro" id="IPR042719">
    <property type="entry name" value="Plexin-D1_Sema"/>
</dbReference>
<keyword evidence="13" id="KW-0675">Receptor</keyword>
<dbReference type="CDD" id="cd11247">
    <property type="entry name" value="Sema_plexin_D1"/>
    <property type="match status" value="1"/>
</dbReference>
<protein>
    <recommendedName>
        <fullName evidence="17">Plexin-D1</fullName>
    </recommendedName>
</protein>
<dbReference type="Pfam" id="PF08337">
    <property type="entry name" value="Plexin_cytopl"/>
    <property type="match status" value="1"/>
</dbReference>
<dbReference type="FunFam" id="2.130.10.10:FF:000386">
    <property type="entry name" value="Plexin D1"/>
    <property type="match status" value="1"/>
</dbReference>
<dbReference type="GO" id="GO:0050772">
    <property type="term" value="P:positive regulation of axonogenesis"/>
    <property type="evidence" value="ECO:0007669"/>
    <property type="project" value="TreeGrafter"/>
</dbReference>
<dbReference type="InterPro" id="IPR002165">
    <property type="entry name" value="Plexin_repeat"/>
</dbReference>
<dbReference type="PANTHER" id="PTHR22625:SF7">
    <property type="entry name" value="PLEXIN-D1"/>
    <property type="match status" value="1"/>
</dbReference>
<evidence type="ECO:0000256" key="17">
    <source>
        <dbReference type="ARBA" id="ARBA00070692"/>
    </source>
</evidence>
<keyword evidence="10 19" id="KW-1133">Transmembrane helix</keyword>
<dbReference type="Gene3D" id="2.60.40.10">
    <property type="entry name" value="Immunoglobulins"/>
    <property type="match status" value="5"/>
</dbReference>
<dbReference type="PROSITE" id="PS51004">
    <property type="entry name" value="SEMA"/>
    <property type="match status" value="1"/>
</dbReference>
<evidence type="ECO:0000256" key="20">
    <source>
        <dbReference type="SAM" id="SignalP"/>
    </source>
</evidence>
<dbReference type="GO" id="GO:0003151">
    <property type="term" value="P:outflow tract morphogenesis"/>
    <property type="evidence" value="ECO:0007669"/>
    <property type="project" value="UniProtKB-ARBA"/>
</dbReference>
<evidence type="ECO:0000256" key="15">
    <source>
        <dbReference type="ARBA" id="ARBA00023273"/>
    </source>
</evidence>
<dbReference type="SUPFAM" id="SSF101912">
    <property type="entry name" value="Sema domain"/>
    <property type="match status" value="1"/>
</dbReference>
<dbReference type="SMART" id="SM00429">
    <property type="entry name" value="IPT"/>
    <property type="match status" value="3"/>
</dbReference>
<dbReference type="FunFam" id="1.10.506.10:FF:000024">
    <property type="entry name" value="Plexin D1"/>
    <property type="match status" value="1"/>
</dbReference>
<dbReference type="GO" id="GO:0017154">
    <property type="term" value="F:semaphorin receptor activity"/>
    <property type="evidence" value="ECO:0007669"/>
    <property type="project" value="InterPro"/>
</dbReference>
<evidence type="ECO:0000256" key="9">
    <source>
        <dbReference type="ARBA" id="ARBA00022737"/>
    </source>
</evidence>
<keyword evidence="9" id="KW-0677">Repeat</keyword>
<dbReference type="InterPro" id="IPR046800">
    <property type="entry name" value="Plexin_RBD"/>
</dbReference>
<dbReference type="Pfam" id="PF01403">
    <property type="entry name" value="Sema"/>
    <property type="match status" value="1"/>
</dbReference>
<proteinExistence type="inferred from homology"/>
<dbReference type="CDD" id="cd01180">
    <property type="entry name" value="IPT_plexin_repeat1"/>
    <property type="match status" value="1"/>
</dbReference>
<dbReference type="GO" id="GO:0031258">
    <property type="term" value="C:lamellipodium membrane"/>
    <property type="evidence" value="ECO:0007669"/>
    <property type="project" value="UniProtKB-SubCell"/>
</dbReference>
<keyword evidence="6" id="KW-0037">Angiogenesis</keyword>
<feature type="transmembrane region" description="Helical" evidence="19">
    <location>
        <begin position="1334"/>
        <end position="1356"/>
    </location>
</feature>
<dbReference type="InterPro" id="IPR036352">
    <property type="entry name" value="Semap_dom_sf"/>
</dbReference>
<dbReference type="FunFam" id="2.60.40.10:FF:000927">
    <property type="entry name" value="Plexin D1"/>
    <property type="match status" value="1"/>
</dbReference>
<evidence type="ECO:0000256" key="14">
    <source>
        <dbReference type="ARBA" id="ARBA00023180"/>
    </source>
</evidence>
<dbReference type="Pfam" id="PF01833">
    <property type="entry name" value="TIG"/>
    <property type="match status" value="3"/>
</dbReference>
<evidence type="ECO:0000256" key="18">
    <source>
        <dbReference type="PROSITE-ProRule" id="PRU00352"/>
    </source>
</evidence>
<dbReference type="SUPFAM" id="SSF103575">
    <property type="entry name" value="Plexin repeat"/>
    <property type="match status" value="1"/>
</dbReference>
<evidence type="ECO:0000256" key="2">
    <source>
        <dbReference type="ARBA" id="ARBA00004162"/>
    </source>
</evidence>
<name>A0A218UDX8_9PASE</name>
<evidence type="ECO:0000256" key="10">
    <source>
        <dbReference type="ARBA" id="ARBA00022989"/>
    </source>
</evidence>
<dbReference type="Pfam" id="PF20170">
    <property type="entry name" value="Plexin_RBD"/>
    <property type="match status" value="1"/>
</dbReference>
<evidence type="ECO:0000256" key="4">
    <source>
        <dbReference type="ARBA" id="ARBA00022473"/>
    </source>
</evidence>
<evidence type="ECO:0000313" key="23">
    <source>
        <dbReference type="Proteomes" id="UP000197619"/>
    </source>
</evidence>
<keyword evidence="4" id="KW-0217">Developmental protein</keyword>
<dbReference type="CDD" id="cd12788">
    <property type="entry name" value="RasGAP_plexin_D1"/>
    <property type="match status" value="1"/>
</dbReference>
<evidence type="ECO:0000256" key="12">
    <source>
        <dbReference type="ARBA" id="ARBA00023157"/>
    </source>
</evidence>
<gene>
    <name evidence="22" type="primary">PLXND1</name>
    <name evidence="22" type="ORF">RLOC_00008204</name>
</gene>
<keyword evidence="7 19" id="KW-0812">Transmembrane</keyword>
<dbReference type="Gene3D" id="3.10.20.90">
    <property type="entry name" value="Phosphatidylinositol 3-kinase Catalytic Subunit, Chain A, domain 1"/>
    <property type="match status" value="1"/>
</dbReference>
<sequence length="1988" mass="219749">MAPAPLPAPAAGAEPRPPALLPLLLPLLPLLLPGRAAGLEVQRKFLSPTLTNNFALDGPGSRVYLAAVNRLFQLSGGELALEAEAAVGPVLDSPLCHAPQLPQASCEHPRVLTNNYNKILQPDPEQGVLVVCGSIYQGLCQLRSMANISAVAVRFPPGGSDSVAVFPSMLNVAANHPNASTVGLVLRRGGGGGARLLVAATYTGFGSPFFPRNRSLEDHRFENTPEIAIRALNARGDLAKLFTFDINPSDDNILKIKQGDKARHKLSFVRAFLQHGAAPPARRPYAYLALNTEANAGDKESPAHSLLARICLGEPAEATLNGSGETKKLTESYIQLGLRCGGAADAFTRLVSVFPARAAWRSPAAPHGPALAPPPPEELLFGVFERAGAGGGRGRPQSALCVFRFAEIEETIRAARNSCFVSPAAGMVTVLDSVVQGTGPACEKRNIQPVDVGVSPQLQPEQLDCGAAHLQHPLAIVNPVTATPIFTHSGLTAVAVASVNNYTVVFLGTASGGLLKAMSGLFSLQINLDNTMKVISRRSILVAYGEPVHPIMQFDPSDSTYLYLMTSYQMTRVKVAACSQYSTCTECLAAADAYCGWCTMETRCSLQHECTNFTGANFWTSVSEGVQQCPSMTILEPEINIDKENPALIIQINGTIPNLNGTNISCDYGNNIHTVARVAGDYVNQFIYCSLLPHEKYPAFPDDQDHVVVETSLRVNNKNIIRANFTIYDCKRIGNIYPKRACTSCLSARWKCHWCPSAYSCVSNHSQCEDALRMEVRLVQLLLGLRACSSSGQHSLPVAHALLGLGHPTQLQKKIDCPQIVPAPLEPMPTGVSRNILISLANATFSKETALECHFGTDGTFEARWVNSSAVECVHVLLHTSEKSHRFPVNLQLKDKPDRFIDSPEMMTEGLDSQKSPCYISKAWHSLSLVSGGSVEVYNCATGSADCSQCLGREDLGHRCLWSESSSSCRLQTEPPQVSEVCPPPEIRKIEPLRGPLEGGTLLTVRGRNLGRRFSDILGAVRVGGVLCAPLPDRYVVSETVVCQTGEAPEAFSDVVTVNVSREGRSRERYSYVLPVVQSIAPQNGPKAGGTRVTIRGSRLDVGSELRVLINSSKQCTELSRTDSTITCTMPAVELTTAVPVCVQFENKSCASHNITFKYEKNPVISDINPKKSQISGGRIITLEGRGFGLVQNVSMAVRGIGREHTRCKVHTDTAITCPSPAASNLTAGSKPAPVDFYLNGRLYSDERSALDEEMYSEEASHISKFSLGYYADPQFSTAKKEKWIKHHPGEPLTLVIHKEPDSLGLESNEYQIQVGKFNYTIAMLHLGGGETAIIVSIVICSILLVLSVVALFVFCTKSRRAERYWQKTLLQMEEMESQIREEIRKGFAELQTDMTDLTKELNRSQGIPFLEYKHFVTRTFFPKCSSLYEECYILPSQQLSSQVGSQVQETHPLLVGEWKIPENCRPNMEEGISLFSTLLNNKHFLIVFVHALEQQKDFAVRDRCNLASLLTIALHGKLEYYTSIMKDLLVDLIDASASKNPKLMLRRTESVVEKMLTNWMSICMYSYLRETVGEPFFLLICAIKQQINKGSIDAITGKARYTLNEEWLLRENIEAKPRNLNVSFQGCGMDSLSVRAMDTDTLSQVKEKILEAFCKNVPYSQWPRVEDVDLEWFATSTDSYILRDLDDTSVVEDGRKKLNTLAHYKIPEGASLAMSLTDKKDTTLSRVKDLDTEKYFHLVLPTDESVEHKKSHRQSHRKKVLPEIYLTRLLSTKGTLQKFLDDLFKAILSIRDDKPPVAVKYFFDFLEEQAEKRGITDPDTLHIWKTNSLPLRFWVNILKNPQFVFDIDKTDHIDACLSVIAQAFIDACSLSDLQLGKDSPTNKLLYAKEIPEYRKIVQRYYKQIHDMPPLSEQEMNAHLAEESRKYRNEFNTNVAMAEIYKYAKRYRSQIVAALDANPTTKRTQLQHKFEQVIALMEDNIYESCSEA</sequence>
<dbReference type="FunFam" id="2.60.40.10:FF:000630">
    <property type="entry name" value="Plexin D1"/>
    <property type="match status" value="1"/>
</dbReference>
<evidence type="ECO:0000256" key="13">
    <source>
        <dbReference type="ARBA" id="ARBA00023170"/>
    </source>
</evidence>
<dbReference type="InterPro" id="IPR013783">
    <property type="entry name" value="Ig-like_fold"/>
</dbReference>
<keyword evidence="14" id="KW-0325">Glycoprotein</keyword>
<dbReference type="GO" id="GO:0030334">
    <property type="term" value="P:regulation of cell migration"/>
    <property type="evidence" value="ECO:0007669"/>
    <property type="project" value="TreeGrafter"/>
</dbReference>
<dbReference type="InterPro" id="IPR013548">
    <property type="entry name" value="Plexin_cytoplasmic_RasGAP_dom"/>
</dbReference>
<dbReference type="Gene3D" id="2.130.10.10">
    <property type="entry name" value="YVTN repeat-like/Quinoprotein amine dehydrogenase"/>
    <property type="match status" value="1"/>
</dbReference>
<evidence type="ECO:0000256" key="19">
    <source>
        <dbReference type="SAM" id="Phobius"/>
    </source>
</evidence>
<evidence type="ECO:0000256" key="5">
    <source>
        <dbReference type="ARBA" id="ARBA00022475"/>
    </source>
</evidence>
<dbReference type="SUPFAM" id="SSF48350">
    <property type="entry name" value="GTPase activation domain, GAP"/>
    <property type="match status" value="1"/>
</dbReference>
<evidence type="ECO:0000256" key="8">
    <source>
        <dbReference type="ARBA" id="ARBA00022729"/>
    </source>
</evidence>
<dbReference type="PANTHER" id="PTHR22625">
    <property type="entry name" value="PLEXIN"/>
    <property type="match status" value="1"/>
</dbReference>
<dbReference type="SMART" id="SM00423">
    <property type="entry name" value="PSI"/>
    <property type="match status" value="3"/>
</dbReference>
<keyword evidence="8 20" id="KW-0732">Signal</keyword>
<reference evidence="22 23" key="1">
    <citation type="submission" date="2017-05" db="EMBL/GenBank/DDBJ databases">
        <title>Genome of assembly of the Bengalese finch, Lonchura striata domestica.</title>
        <authorList>
            <person name="Colquitt B.M."/>
            <person name="Brainard M.S."/>
        </authorList>
    </citation>
    <scope>NUCLEOTIDE SEQUENCE [LARGE SCALE GENOMIC DNA]</scope>
    <source>
        <strain evidence="22">White83orange57</strain>
    </source>
</reference>
<dbReference type="EMBL" id="MUZQ01000397">
    <property type="protein sequence ID" value="OWK51798.1"/>
    <property type="molecule type" value="Genomic_DNA"/>
</dbReference>
<comment type="subunit">
    <text evidence="16">Interacts with NRP1 and SEMA4A. Interacts with SH3BP1; they dissociate upon SEMA3E binding to PLXND1 allowing SH3BP1 to transduce downstream signal through RAC1 inactivation.</text>
</comment>
<dbReference type="FunFam" id="2.60.40.10:FF:000843">
    <property type="entry name" value="Plexin D1"/>
    <property type="match status" value="1"/>
</dbReference>
<dbReference type="GO" id="GO:0002116">
    <property type="term" value="C:semaphorin receptor complex"/>
    <property type="evidence" value="ECO:0007669"/>
    <property type="project" value="TreeGrafter"/>
</dbReference>
<evidence type="ECO:0000256" key="7">
    <source>
        <dbReference type="ARBA" id="ARBA00022692"/>
    </source>
</evidence>
<feature type="signal peptide" evidence="20">
    <location>
        <begin position="1"/>
        <end position="38"/>
    </location>
</feature>
<evidence type="ECO:0000256" key="1">
    <source>
        <dbReference type="ARBA" id="ARBA00004121"/>
    </source>
</evidence>
<feature type="domain" description="Sema" evidence="21">
    <location>
        <begin position="29"/>
        <end position="575"/>
    </location>
</feature>
<comment type="caution">
    <text evidence="22">The sequence shown here is derived from an EMBL/GenBank/DDBJ whole genome shotgun (WGS) entry which is preliminary data.</text>
</comment>
<dbReference type="FunFam" id="1.10.506.10:FF:000025">
    <property type="entry name" value="Plexin D1"/>
    <property type="match status" value="1"/>
</dbReference>
<keyword evidence="11 19" id="KW-0472">Membrane</keyword>
<organism evidence="22 23">
    <name type="scientific">Lonchura striata</name>
    <name type="common">white-rumped munia</name>
    <dbReference type="NCBI Taxonomy" id="40157"/>
    <lineage>
        <taxon>Eukaryota</taxon>
        <taxon>Metazoa</taxon>
        <taxon>Chordata</taxon>
        <taxon>Craniata</taxon>
        <taxon>Vertebrata</taxon>
        <taxon>Euteleostomi</taxon>
        <taxon>Archelosauria</taxon>
        <taxon>Archosauria</taxon>
        <taxon>Dinosauria</taxon>
        <taxon>Saurischia</taxon>
        <taxon>Theropoda</taxon>
        <taxon>Coelurosauria</taxon>
        <taxon>Aves</taxon>
        <taxon>Neognathae</taxon>
        <taxon>Neoaves</taxon>
        <taxon>Telluraves</taxon>
        <taxon>Australaves</taxon>
        <taxon>Passeriformes</taxon>
        <taxon>Passeroidea</taxon>
        <taxon>Estrildidae</taxon>
        <taxon>Estrildinae</taxon>
        <taxon>Lonchura</taxon>
    </lineage>
</organism>
<dbReference type="InterPro" id="IPR008936">
    <property type="entry name" value="Rho_GTPase_activation_prot"/>
</dbReference>
<dbReference type="SMART" id="SM00630">
    <property type="entry name" value="Sema"/>
    <property type="match status" value="1"/>
</dbReference>
<dbReference type="FunFam" id="2.60.40.10:FF:000728">
    <property type="entry name" value="Plexin D1"/>
    <property type="match status" value="1"/>
</dbReference>
<dbReference type="SUPFAM" id="SSF81296">
    <property type="entry name" value="E set domains"/>
    <property type="match status" value="3"/>
</dbReference>
<dbReference type="InterPro" id="IPR015943">
    <property type="entry name" value="WD40/YVTN_repeat-like_dom_sf"/>
</dbReference>
<keyword evidence="12" id="KW-1015">Disulfide bond</keyword>
<keyword evidence="23" id="KW-1185">Reference proteome</keyword>
<dbReference type="GO" id="GO:0007162">
    <property type="term" value="P:negative regulation of cell adhesion"/>
    <property type="evidence" value="ECO:0007669"/>
    <property type="project" value="TreeGrafter"/>
</dbReference>
<dbReference type="GO" id="GO:0001525">
    <property type="term" value="P:angiogenesis"/>
    <property type="evidence" value="ECO:0007669"/>
    <property type="project" value="UniProtKB-KW"/>
</dbReference>
<dbReference type="Gene3D" id="1.10.506.10">
    <property type="entry name" value="GTPase Activation - p120gap, domain 1"/>
    <property type="match status" value="2"/>
</dbReference>
<keyword evidence="5" id="KW-1003">Cell membrane</keyword>
<evidence type="ECO:0000259" key="21">
    <source>
        <dbReference type="PROSITE" id="PS51004"/>
    </source>
</evidence>
<comment type="caution">
    <text evidence="18">Lacks conserved residue(s) required for the propagation of feature annotation.</text>
</comment>
<dbReference type="InterPro" id="IPR001627">
    <property type="entry name" value="Semap_dom"/>
</dbReference>
<dbReference type="InterPro" id="IPR041019">
    <property type="entry name" value="TIG1_plexin"/>
</dbReference>
<dbReference type="InterPro" id="IPR031148">
    <property type="entry name" value="Plexin"/>
</dbReference>
<evidence type="ECO:0000313" key="22">
    <source>
        <dbReference type="EMBL" id="OWK51798.1"/>
    </source>
</evidence>
<evidence type="ECO:0000256" key="3">
    <source>
        <dbReference type="ARBA" id="ARBA00010297"/>
    </source>
</evidence>
<comment type="similarity">
    <text evidence="3">Belongs to the plexin family.</text>
</comment>
<accession>A0A218UDX8</accession>
<dbReference type="Pfam" id="PF17960">
    <property type="entry name" value="TIG_plexin"/>
    <property type="match status" value="1"/>
</dbReference>
<dbReference type="STRING" id="299123.ENSLSDP00000023417"/>
<dbReference type="GO" id="GO:0008360">
    <property type="term" value="P:regulation of cell shape"/>
    <property type="evidence" value="ECO:0007669"/>
    <property type="project" value="TreeGrafter"/>
</dbReference>
<dbReference type="Proteomes" id="UP000197619">
    <property type="component" value="Unassembled WGS sequence"/>
</dbReference>
<evidence type="ECO:0000256" key="6">
    <source>
        <dbReference type="ARBA" id="ARBA00022657"/>
    </source>
</evidence>
<dbReference type="InterPro" id="IPR016201">
    <property type="entry name" value="PSI"/>
</dbReference>
<evidence type="ECO:0000256" key="16">
    <source>
        <dbReference type="ARBA" id="ARBA00064500"/>
    </source>
</evidence>
<dbReference type="InterPro" id="IPR002909">
    <property type="entry name" value="IPT_dom"/>
</dbReference>
<dbReference type="GO" id="GO:0043542">
    <property type="term" value="P:endothelial cell migration"/>
    <property type="evidence" value="ECO:0007669"/>
    <property type="project" value="TreeGrafter"/>
</dbReference>
<dbReference type="InterPro" id="IPR014756">
    <property type="entry name" value="Ig_E-set"/>
</dbReference>
<dbReference type="Pfam" id="PF01437">
    <property type="entry name" value="PSI"/>
    <property type="match status" value="1"/>
</dbReference>
<comment type="subcellular location">
    <subcellularLocation>
        <location evidence="2">Cell membrane</location>
        <topology evidence="2">Single-pass membrane protein</topology>
    </subcellularLocation>
    <subcellularLocation>
        <location evidence="1">Cell projection</location>
        <location evidence="1">Lamellipodium membrane</location>
    </subcellularLocation>
</comment>
<dbReference type="FunFam" id="3.10.20.90:FF:000098">
    <property type="entry name" value="Plexin D1"/>
    <property type="match status" value="1"/>
</dbReference>